<evidence type="ECO:0000313" key="3">
    <source>
        <dbReference type="Proteomes" id="UP000294914"/>
    </source>
</evidence>
<evidence type="ECO:0000259" key="1">
    <source>
        <dbReference type="Pfam" id="PF07238"/>
    </source>
</evidence>
<reference evidence="2 3" key="1">
    <citation type="submission" date="2019-03" db="EMBL/GenBank/DDBJ databases">
        <title>Genomic Encyclopedia of Type Strains, Phase IV (KMG-IV): sequencing the most valuable type-strain genomes for metagenomic binning, comparative biology and taxonomic classification.</title>
        <authorList>
            <person name="Goeker M."/>
        </authorList>
    </citation>
    <scope>NUCLEOTIDE SEQUENCE [LARGE SCALE GENOMIC DNA]</scope>
    <source>
        <strain evidence="2 3">DSM 16326</strain>
    </source>
</reference>
<dbReference type="InterPro" id="IPR009875">
    <property type="entry name" value="PilZ_domain"/>
</dbReference>
<dbReference type="AlphaFoldDB" id="A0A4R8IGC1"/>
<keyword evidence="3" id="KW-1185">Reference proteome</keyword>
<proteinExistence type="predicted"/>
<name>A0A4R8IGC1_9GAMM</name>
<dbReference type="Proteomes" id="UP000294914">
    <property type="component" value="Unassembled WGS sequence"/>
</dbReference>
<dbReference type="OrthoDB" id="7063880at2"/>
<dbReference type="EMBL" id="SOQX01000007">
    <property type="protein sequence ID" value="TDX99615.1"/>
    <property type="molecule type" value="Genomic_DNA"/>
</dbReference>
<gene>
    <name evidence="2" type="ORF">EDC23_2400</name>
</gene>
<feature type="domain" description="PilZ" evidence="1">
    <location>
        <begin position="14"/>
        <end position="100"/>
    </location>
</feature>
<dbReference type="SUPFAM" id="SSF141371">
    <property type="entry name" value="PilZ domain-like"/>
    <property type="match status" value="1"/>
</dbReference>
<evidence type="ECO:0000313" key="2">
    <source>
        <dbReference type="EMBL" id="TDX99615.1"/>
    </source>
</evidence>
<accession>A0A4R8IGC1</accession>
<sequence length="117" mass="13700">MIARLSSYFDVREKRNQLRKPRPARVKISHSTFGVIHATTRDISDTGVFVELRHRLRLPIGAHIKLQFLDSARPEIAFNMKVIRESDEGVALSFVDFELDGQRYKMDELRHHWSPSR</sequence>
<organism evidence="2 3">
    <name type="scientific">Thiohalophilus thiocyanatoxydans</name>
    <dbReference type="NCBI Taxonomy" id="381308"/>
    <lineage>
        <taxon>Bacteria</taxon>
        <taxon>Pseudomonadati</taxon>
        <taxon>Pseudomonadota</taxon>
        <taxon>Gammaproteobacteria</taxon>
        <taxon>Thiohalomonadales</taxon>
        <taxon>Thiohalophilaceae</taxon>
        <taxon>Thiohalophilus</taxon>
    </lineage>
</organism>
<dbReference type="RefSeq" id="WP_134084829.1">
    <property type="nucleotide sequence ID" value="NZ_SOQX01000007.1"/>
</dbReference>
<dbReference type="Pfam" id="PF07238">
    <property type="entry name" value="PilZ"/>
    <property type="match status" value="1"/>
</dbReference>
<comment type="caution">
    <text evidence="2">The sequence shown here is derived from an EMBL/GenBank/DDBJ whole genome shotgun (WGS) entry which is preliminary data.</text>
</comment>
<dbReference type="GO" id="GO:0035438">
    <property type="term" value="F:cyclic-di-GMP binding"/>
    <property type="evidence" value="ECO:0007669"/>
    <property type="project" value="InterPro"/>
</dbReference>
<dbReference type="Gene3D" id="2.40.10.220">
    <property type="entry name" value="predicted glycosyltransferase like domains"/>
    <property type="match status" value="1"/>
</dbReference>
<protein>
    <submittedName>
        <fullName evidence="2">PilZ domain-containing protein</fullName>
    </submittedName>
</protein>